<evidence type="ECO:0000256" key="3">
    <source>
        <dbReference type="ARBA" id="ARBA00022737"/>
    </source>
</evidence>
<comment type="subcellular location">
    <subcellularLocation>
        <location evidence="1">Nucleus</location>
    </subcellularLocation>
</comment>
<evidence type="ECO:0000256" key="2">
    <source>
        <dbReference type="ARBA" id="ARBA00022723"/>
    </source>
</evidence>
<dbReference type="GO" id="GO:1990837">
    <property type="term" value="F:sequence-specific double-stranded DNA binding"/>
    <property type="evidence" value="ECO:0007669"/>
    <property type="project" value="UniProtKB-ARBA"/>
</dbReference>
<dbReference type="Proteomes" id="UP000250572">
    <property type="component" value="Unassembled WGS sequence"/>
</dbReference>
<name>A0A315VGT2_GAMAF</name>
<keyword evidence="5" id="KW-0862">Zinc</keyword>
<organism evidence="10 11">
    <name type="scientific">Gambusia affinis</name>
    <name type="common">Western mosquitofish</name>
    <name type="synonym">Heterandria affinis</name>
    <dbReference type="NCBI Taxonomy" id="33528"/>
    <lineage>
        <taxon>Eukaryota</taxon>
        <taxon>Metazoa</taxon>
        <taxon>Chordata</taxon>
        <taxon>Craniata</taxon>
        <taxon>Vertebrata</taxon>
        <taxon>Euteleostomi</taxon>
        <taxon>Actinopterygii</taxon>
        <taxon>Neopterygii</taxon>
        <taxon>Teleostei</taxon>
        <taxon>Neoteleostei</taxon>
        <taxon>Acanthomorphata</taxon>
        <taxon>Ovalentaria</taxon>
        <taxon>Atherinomorphae</taxon>
        <taxon>Cyprinodontiformes</taxon>
        <taxon>Poeciliidae</taxon>
        <taxon>Poeciliinae</taxon>
        <taxon>Gambusia</taxon>
    </lineage>
</organism>
<dbReference type="STRING" id="33528.ENSGAFP00000018546"/>
<evidence type="ECO:0000256" key="5">
    <source>
        <dbReference type="ARBA" id="ARBA00022833"/>
    </source>
</evidence>
<accession>A0A315VGT2</accession>
<dbReference type="Gene3D" id="3.30.160.60">
    <property type="entry name" value="Classic Zinc Finger"/>
    <property type="match status" value="5"/>
</dbReference>
<proteinExistence type="predicted"/>
<dbReference type="InterPro" id="IPR036236">
    <property type="entry name" value="Znf_C2H2_sf"/>
</dbReference>
<dbReference type="FunFam" id="3.30.160.60:FF:001049">
    <property type="entry name" value="zinc finger protein 319"/>
    <property type="match status" value="1"/>
</dbReference>
<evidence type="ECO:0000256" key="4">
    <source>
        <dbReference type="ARBA" id="ARBA00022771"/>
    </source>
</evidence>
<dbReference type="PANTHER" id="PTHR16515">
    <property type="entry name" value="PR DOMAIN ZINC FINGER PROTEIN"/>
    <property type="match status" value="1"/>
</dbReference>
<feature type="domain" description="C2H2-type" evidence="9">
    <location>
        <begin position="433"/>
        <end position="460"/>
    </location>
</feature>
<keyword evidence="3" id="KW-0677">Repeat</keyword>
<feature type="domain" description="C2H2-type" evidence="9">
    <location>
        <begin position="305"/>
        <end position="332"/>
    </location>
</feature>
<evidence type="ECO:0000313" key="11">
    <source>
        <dbReference type="Proteomes" id="UP000250572"/>
    </source>
</evidence>
<feature type="region of interest" description="Disordered" evidence="8">
    <location>
        <begin position="61"/>
        <end position="115"/>
    </location>
</feature>
<dbReference type="GO" id="GO:0008270">
    <property type="term" value="F:zinc ion binding"/>
    <property type="evidence" value="ECO:0007669"/>
    <property type="project" value="UniProtKB-KW"/>
</dbReference>
<reference evidence="10 11" key="1">
    <citation type="journal article" date="2018" name="G3 (Bethesda)">
        <title>A High-Quality Reference Genome for the Invasive Mosquitofish Gambusia affinis Using a Chicago Library.</title>
        <authorList>
            <person name="Hoffberg S.L."/>
            <person name="Troendle N.J."/>
            <person name="Glenn T.C."/>
            <person name="Mahmud O."/>
            <person name="Louha S."/>
            <person name="Chalopin D."/>
            <person name="Bennetzen J.L."/>
            <person name="Mauricio R."/>
        </authorList>
    </citation>
    <scope>NUCLEOTIDE SEQUENCE [LARGE SCALE GENOMIC DNA]</scope>
    <source>
        <strain evidence="10">NE01/NJP1002.9</strain>
        <tissue evidence="10">Muscle</tissue>
    </source>
</reference>
<dbReference type="FunFam" id="3.30.160.60:FF:000303">
    <property type="entry name" value="Zinc finger protein 41"/>
    <property type="match status" value="1"/>
</dbReference>
<keyword evidence="6" id="KW-0539">Nucleus</keyword>
<keyword evidence="4 7" id="KW-0863">Zinc-finger</keyword>
<dbReference type="PROSITE" id="PS50157">
    <property type="entry name" value="ZINC_FINGER_C2H2_2"/>
    <property type="match status" value="6"/>
</dbReference>
<evidence type="ECO:0000256" key="6">
    <source>
        <dbReference type="ARBA" id="ARBA00023242"/>
    </source>
</evidence>
<feature type="compositionally biased region" description="Basic and acidic residues" evidence="8">
    <location>
        <begin position="104"/>
        <end position="115"/>
    </location>
</feature>
<feature type="compositionally biased region" description="Basic and acidic residues" evidence="8">
    <location>
        <begin position="81"/>
        <end position="95"/>
    </location>
</feature>
<dbReference type="InterPro" id="IPR013087">
    <property type="entry name" value="Znf_C2H2_type"/>
</dbReference>
<feature type="domain" description="C2H2-type" evidence="9">
    <location>
        <begin position="379"/>
        <end position="402"/>
    </location>
</feature>
<comment type="caution">
    <text evidence="10">The sequence shown here is derived from an EMBL/GenBank/DDBJ whole genome shotgun (WGS) entry which is preliminary data.</text>
</comment>
<gene>
    <name evidence="10" type="ORF">CCH79_00010279</name>
</gene>
<feature type="region of interest" description="Disordered" evidence="8">
    <location>
        <begin position="136"/>
        <end position="192"/>
    </location>
</feature>
<feature type="domain" description="C2H2-type" evidence="9">
    <location>
        <begin position="333"/>
        <end position="360"/>
    </location>
</feature>
<dbReference type="SMART" id="SM00355">
    <property type="entry name" value="ZnF_C2H2"/>
    <property type="match status" value="6"/>
</dbReference>
<evidence type="ECO:0000256" key="7">
    <source>
        <dbReference type="PROSITE-ProRule" id="PRU00042"/>
    </source>
</evidence>
<feature type="compositionally biased region" description="Basic and acidic residues" evidence="8">
    <location>
        <begin position="154"/>
        <end position="166"/>
    </location>
</feature>
<dbReference type="PROSITE" id="PS00028">
    <property type="entry name" value="ZINC_FINGER_C2H2_1"/>
    <property type="match status" value="5"/>
</dbReference>
<dbReference type="GO" id="GO:0005634">
    <property type="term" value="C:nucleus"/>
    <property type="evidence" value="ECO:0007669"/>
    <property type="project" value="UniProtKB-SubCell"/>
</dbReference>
<feature type="domain" description="C2H2-type" evidence="9">
    <location>
        <begin position="404"/>
        <end position="432"/>
    </location>
</feature>
<dbReference type="FunFam" id="3.30.160.60:FF:000096">
    <property type="entry name" value="Zinc finger and BTB domain-containing protein 18 isoform 1"/>
    <property type="match status" value="1"/>
</dbReference>
<keyword evidence="2" id="KW-0479">Metal-binding</keyword>
<dbReference type="AlphaFoldDB" id="A0A315VGT2"/>
<feature type="domain" description="C2H2-type" evidence="9">
    <location>
        <begin position="240"/>
        <end position="269"/>
    </location>
</feature>
<dbReference type="PANTHER" id="PTHR16515:SF49">
    <property type="entry name" value="GASTRULA ZINC FINGER PROTEIN XLCGF49.1-LIKE-RELATED"/>
    <property type="match status" value="1"/>
</dbReference>
<evidence type="ECO:0000259" key="9">
    <source>
        <dbReference type="PROSITE" id="PS50157"/>
    </source>
</evidence>
<keyword evidence="11" id="KW-1185">Reference proteome</keyword>
<evidence type="ECO:0000256" key="1">
    <source>
        <dbReference type="ARBA" id="ARBA00004123"/>
    </source>
</evidence>
<sequence>MSSSPDLREFVRERLTAAAEEIFSEFEKHIIRYQETIRLFNGYWKPQLKLHRLSLPQQHDSVAEEVSAGQLAGDGGTSCSRDPEEPRPPRVKHEEEDCCSAQEEETHRHTPNACHEEDLPRQRLCVEENAPTDQLLCGQDRTRTGVEEEPEPPQIKEEQEEWKLEAQEETNGLLPTPSCEEGESSVSEGRASVGDRIQPLAVFAPKEESYEGSKGAREDDINMDLPLVSGSTAEAGTQTFGCGFCEKTFQVRSQLIRHVGTHMHKGKLRCGVGKKPIHHEKTNGSGGEPLGPQAGFSTRAETERNLCNTCGKRFSDQYIMKRHARVHTGERPFACGACGMSFSRRDQLLYHMKSRSAELRDPPQPANKHKAIHGAKKLYFCQTCGKRFARHRCFLYHAKSHSPLVCKTCGKQFSQSSGLKRHESEIHLGVKRFPCSICGKSLSRRDHLVRHMKVHAKSKPFSLT</sequence>
<dbReference type="GO" id="GO:0010468">
    <property type="term" value="P:regulation of gene expression"/>
    <property type="evidence" value="ECO:0007669"/>
    <property type="project" value="TreeGrafter"/>
</dbReference>
<evidence type="ECO:0000256" key="8">
    <source>
        <dbReference type="SAM" id="MobiDB-lite"/>
    </source>
</evidence>
<dbReference type="SUPFAM" id="SSF57667">
    <property type="entry name" value="beta-beta-alpha zinc fingers"/>
    <property type="match status" value="4"/>
</dbReference>
<evidence type="ECO:0000313" key="10">
    <source>
        <dbReference type="EMBL" id="PWA22059.1"/>
    </source>
</evidence>
<dbReference type="Pfam" id="PF00096">
    <property type="entry name" value="zf-C2H2"/>
    <property type="match status" value="4"/>
</dbReference>
<dbReference type="InterPro" id="IPR050331">
    <property type="entry name" value="Zinc_finger"/>
</dbReference>
<protein>
    <recommendedName>
        <fullName evidence="9">C2H2-type domain-containing protein</fullName>
    </recommendedName>
</protein>
<dbReference type="EMBL" id="NHOQ01001816">
    <property type="protein sequence ID" value="PWA22059.1"/>
    <property type="molecule type" value="Genomic_DNA"/>
</dbReference>